<keyword evidence="1" id="KW-0812">Transmembrane</keyword>
<gene>
    <name evidence="2" type="ordered locus">Acid_6011</name>
</gene>
<dbReference type="InParanoid" id="Q01TR9"/>
<dbReference type="AlphaFoldDB" id="Q01TR9"/>
<dbReference type="KEGG" id="sus:Acid_6011"/>
<keyword evidence="1" id="KW-1133">Transmembrane helix</keyword>
<feature type="transmembrane region" description="Helical" evidence="1">
    <location>
        <begin position="58"/>
        <end position="79"/>
    </location>
</feature>
<dbReference type="EMBL" id="CP000473">
    <property type="protein sequence ID" value="ABJ86951.1"/>
    <property type="molecule type" value="Genomic_DNA"/>
</dbReference>
<reference evidence="2" key="1">
    <citation type="submission" date="2006-10" db="EMBL/GenBank/DDBJ databases">
        <title>Complete sequence of Solibacter usitatus Ellin6076.</title>
        <authorList>
            <consortium name="US DOE Joint Genome Institute"/>
            <person name="Copeland A."/>
            <person name="Lucas S."/>
            <person name="Lapidus A."/>
            <person name="Barry K."/>
            <person name="Detter J.C."/>
            <person name="Glavina del Rio T."/>
            <person name="Hammon N."/>
            <person name="Israni S."/>
            <person name="Dalin E."/>
            <person name="Tice H."/>
            <person name="Pitluck S."/>
            <person name="Thompson L.S."/>
            <person name="Brettin T."/>
            <person name="Bruce D."/>
            <person name="Han C."/>
            <person name="Tapia R."/>
            <person name="Gilna P."/>
            <person name="Schmutz J."/>
            <person name="Larimer F."/>
            <person name="Land M."/>
            <person name="Hauser L."/>
            <person name="Kyrpides N."/>
            <person name="Mikhailova N."/>
            <person name="Janssen P.H."/>
            <person name="Kuske C.R."/>
            <person name="Richardson P."/>
        </authorList>
    </citation>
    <scope>NUCLEOTIDE SEQUENCE</scope>
    <source>
        <strain evidence="2">Ellin6076</strain>
    </source>
</reference>
<proteinExistence type="predicted"/>
<organism evidence="2">
    <name type="scientific">Solibacter usitatus (strain Ellin6076)</name>
    <dbReference type="NCBI Taxonomy" id="234267"/>
    <lineage>
        <taxon>Bacteria</taxon>
        <taxon>Pseudomonadati</taxon>
        <taxon>Acidobacteriota</taxon>
        <taxon>Terriglobia</taxon>
        <taxon>Bryobacterales</taxon>
        <taxon>Solibacteraceae</taxon>
        <taxon>Candidatus Solibacter</taxon>
    </lineage>
</organism>
<feature type="transmembrane region" description="Helical" evidence="1">
    <location>
        <begin position="34"/>
        <end position="51"/>
    </location>
</feature>
<dbReference type="HOGENOM" id="CLU_1585396_0_0_0"/>
<evidence type="ECO:0000313" key="2">
    <source>
        <dbReference type="EMBL" id="ABJ86951.1"/>
    </source>
</evidence>
<accession>Q01TR9</accession>
<evidence type="ECO:0000256" key="1">
    <source>
        <dbReference type="SAM" id="Phobius"/>
    </source>
</evidence>
<protein>
    <submittedName>
        <fullName evidence="2">Uncharacterized protein</fullName>
    </submittedName>
</protein>
<name>Q01TR9_SOLUE</name>
<sequence length="168" mass="18942">MPGAAASSRVPPLMALFSDQDTWSVTVKPDQPDMGTWIFAFGWLAAMGYFWSDKHPGYLDLVGVWLTAFTPLVFIKAAFQTLGKYVISSSGGTVRLFRGIGTLGYKREFSLNSLSQVRLRTQYVRHGMRKSISICADRTLCFGEEMSDEQRQYLANLLIQRARSTKRQ</sequence>
<keyword evidence="1" id="KW-0472">Membrane</keyword>